<dbReference type="InterPro" id="IPR000873">
    <property type="entry name" value="AMP-dep_synth/lig_dom"/>
</dbReference>
<evidence type="ECO:0000313" key="5">
    <source>
        <dbReference type="EMBL" id="KGH24175.1"/>
    </source>
</evidence>
<evidence type="ECO:0000259" key="4">
    <source>
        <dbReference type="Pfam" id="PF13193"/>
    </source>
</evidence>
<dbReference type="EMBL" id="AWOR01000099">
    <property type="protein sequence ID" value="KGH24175.1"/>
    <property type="molecule type" value="Genomic_DNA"/>
</dbReference>
<evidence type="ECO:0000256" key="1">
    <source>
        <dbReference type="ARBA" id="ARBA00006432"/>
    </source>
</evidence>
<dbReference type="FunFam" id="3.30.300.30:FF:000008">
    <property type="entry name" value="2,3-dihydroxybenzoate-AMP ligase"/>
    <property type="match status" value="1"/>
</dbReference>
<dbReference type="Pfam" id="PF13193">
    <property type="entry name" value="AMP-binding_C"/>
    <property type="match status" value="1"/>
</dbReference>
<feature type="domain" description="AMP-dependent synthetase/ligase" evidence="3">
    <location>
        <begin position="31"/>
        <end position="401"/>
    </location>
</feature>
<dbReference type="GO" id="GO:0006631">
    <property type="term" value="P:fatty acid metabolic process"/>
    <property type="evidence" value="ECO:0007669"/>
    <property type="project" value="TreeGrafter"/>
</dbReference>
<dbReference type="SUPFAM" id="SSF56801">
    <property type="entry name" value="Acetyl-CoA synthetase-like"/>
    <property type="match status" value="1"/>
</dbReference>
<dbReference type="PANTHER" id="PTHR43201:SF5">
    <property type="entry name" value="MEDIUM-CHAIN ACYL-COA LIGASE ACSF2, MITOCHONDRIAL"/>
    <property type="match status" value="1"/>
</dbReference>
<proteinExistence type="inferred from homology"/>
<comment type="caution">
    <text evidence="5">The sequence shown here is derived from an EMBL/GenBank/DDBJ whole genome shotgun (WGS) entry which is preliminary data.</text>
</comment>
<dbReference type="AlphaFoldDB" id="A0A096GG37"/>
<name>A0A096GG37_COMTE</name>
<feature type="domain" description="AMP-binding enzyme C-terminal" evidence="4">
    <location>
        <begin position="453"/>
        <end position="528"/>
    </location>
</feature>
<dbReference type="InterPro" id="IPR025110">
    <property type="entry name" value="AMP-bd_C"/>
</dbReference>
<dbReference type="Pfam" id="PF00501">
    <property type="entry name" value="AMP-binding"/>
    <property type="match status" value="1"/>
</dbReference>
<organism evidence="5 6">
    <name type="scientific">Comamonas testosteroni</name>
    <name type="common">Pseudomonas testosteroni</name>
    <dbReference type="NCBI Taxonomy" id="285"/>
    <lineage>
        <taxon>Bacteria</taxon>
        <taxon>Pseudomonadati</taxon>
        <taxon>Pseudomonadota</taxon>
        <taxon>Betaproteobacteria</taxon>
        <taxon>Burkholderiales</taxon>
        <taxon>Comamonadaceae</taxon>
        <taxon>Comamonas</taxon>
    </lineage>
</organism>
<evidence type="ECO:0000259" key="3">
    <source>
        <dbReference type="Pfam" id="PF00501"/>
    </source>
</evidence>
<protein>
    <submittedName>
        <fullName evidence="5">Long-chain fatty acid--CoA ligase</fullName>
    </submittedName>
</protein>
<dbReference type="RefSeq" id="WP_034375984.1">
    <property type="nucleotide sequence ID" value="NZ_AWOR01000099.1"/>
</dbReference>
<dbReference type="PANTHER" id="PTHR43201">
    <property type="entry name" value="ACYL-COA SYNTHETASE"/>
    <property type="match status" value="1"/>
</dbReference>
<comment type="similarity">
    <text evidence="1">Belongs to the ATP-dependent AMP-binding enzyme family.</text>
</comment>
<accession>A0A096GG37</accession>
<dbReference type="InterPro" id="IPR045851">
    <property type="entry name" value="AMP-bd_C_sf"/>
</dbReference>
<dbReference type="Proteomes" id="UP000029553">
    <property type="component" value="Unassembled WGS sequence"/>
</dbReference>
<dbReference type="InterPro" id="IPR042099">
    <property type="entry name" value="ANL_N_sf"/>
</dbReference>
<evidence type="ECO:0000256" key="2">
    <source>
        <dbReference type="ARBA" id="ARBA00022598"/>
    </source>
</evidence>
<gene>
    <name evidence="5" type="ORF">P353_26975</name>
</gene>
<keyword evidence="2 5" id="KW-0436">Ligase</keyword>
<evidence type="ECO:0000313" key="6">
    <source>
        <dbReference type="Proteomes" id="UP000029553"/>
    </source>
</evidence>
<reference evidence="5 6" key="1">
    <citation type="submission" date="2013-09" db="EMBL/GenBank/DDBJ databases">
        <title>High correlation between genotypes and phenotypes of environmental bacteria Comamonas testosteroni strains.</title>
        <authorList>
            <person name="Liu L."/>
            <person name="Zhu W."/>
            <person name="Xia X."/>
            <person name="Xu B."/>
            <person name="Luo M."/>
            <person name="Wang G."/>
        </authorList>
    </citation>
    <scope>NUCLEOTIDE SEQUENCE [LARGE SCALE GENOMIC DNA]</scope>
    <source>
        <strain evidence="5 6">JL40</strain>
    </source>
</reference>
<dbReference type="InterPro" id="IPR020845">
    <property type="entry name" value="AMP-binding_CS"/>
</dbReference>
<sequence length="549" mass="60304">MPQLSSPLNRSYWPADTSREVLNITEGQALREAALQAPERWALVEKMPAGWTSLTGVAETGRRWTYAQLLDDATACAYWLLLRYKPGQRICLWAPNVPEWVILQYGASLAGMVLVTANPALRAQELQYVLRQSRSCALFHIDRFRGSDMAGMAKATAEGMAGVVDVISLSGWLNEVRQFPREGCLPDVDPRSPAQIQYTSGTTGEPKGALLHRMGLVTNACFVAARAQQHEDVYVSPMPLFHTAGSVMSVLGCATTLSTLVLVVAFDPDLVLQAIEDERGTRFGGVPTMLLALLEQCKAKDYDLSSLQLAMSGGAPIPVALTERVRAELGCDLVTVYGQTELSPIVCQTAPDDSAADKARTAGQPLWQVEVRIAGLHGEVLPVGEEGEIQARGYQVMLEYFEQPEVTAQTLLSDGWLRTGDLGIMDERGYCRVTGRLKDMIIRGGENIYPVQVEGVLMKHPAVADVAVFGMADEHWGEQVAAAIRFKSGVDVCPAEELRQFCRQHIAPHKTPEHWFICEAFPLTGSGKVQKFRLKELVRDQQLSTLPRQ</sequence>
<dbReference type="PROSITE" id="PS00455">
    <property type="entry name" value="AMP_BINDING"/>
    <property type="match status" value="1"/>
</dbReference>
<dbReference type="Gene3D" id="3.40.50.12780">
    <property type="entry name" value="N-terminal domain of ligase-like"/>
    <property type="match status" value="1"/>
</dbReference>
<dbReference type="Gene3D" id="3.30.300.30">
    <property type="match status" value="1"/>
</dbReference>
<dbReference type="GO" id="GO:0031956">
    <property type="term" value="F:medium-chain fatty acid-CoA ligase activity"/>
    <property type="evidence" value="ECO:0007669"/>
    <property type="project" value="TreeGrafter"/>
</dbReference>